<comment type="caution">
    <text evidence="1">The sequence shown here is derived from an EMBL/GenBank/DDBJ whole genome shotgun (WGS) entry which is preliminary data.</text>
</comment>
<evidence type="ECO:0000313" key="1">
    <source>
        <dbReference type="EMBL" id="OJF10851.1"/>
    </source>
</evidence>
<sequence>MDVISVSIEGDREALALHRFLFEAKLEHPGSIYAGSPYIASIQRRLADALEAADPGSGWARWRLAEGHEERVGIVRRHLSTAGPWWNDLNRAERETYVRDILAPLNLSADLLAEVTATHGDSLPRDDAAAP</sequence>
<proteinExistence type="predicted"/>
<accession>A0A1K0GNS4</accession>
<dbReference type="EMBL" id="MEIA01000449">
    <property type="protein sequence ID" value="OJF10851.1"/>
    <property type="molecule type" value="Genomic_DNA"/>
</dbReference>
<gene>
    <name evidence="1" type="ORF">BG844_29685</name>
</gene>
<dbReference type="AlphaFoldDB" id="A0A1K0GNS4"/>
<dbReference type="RefSeq" id="WP_071808626.1">
    <property type="nucleotide sequence ID" value="NZ_MEIA01000449.1"/>
</dbReference>
<reference evidence="1 2" key="1">
    <citation type="submission" date="2016-09" db="EMBL/GenBank/DDBJ databases">
        <title>Couchioplanes caeruleus draft genome sequence.</title>
        <authorList>
            <person name="Sheehan J."/>
            <person name="Caffrey P."/>
        </authorList>
    </citation>
    <scope>NUCLEOTIDE SEQUENCE [LARGE SCALE GENOMIC DNA]</scope>
    <source>
        <strain evidence="1 2">DSM 43634</strain>
    </source>
</reference>
<organism evidence="1 2">
    <name type="scientific">Couchioplanes caeruleus subsp. caeruleus</name>
    <dbReference type="NCBI Taxonomy" id="56427"/>
    <lineage>
        <taxon>Bacteria</taxon>
        <taxon>Bacillati</taxon>
        <taxon>Actinomycetota</taxon>
        <taxon>Actinomycetes</taxon>
        <taxon>Micromonosporales</taxon>
        <taxon>Micromonosporaceae</taxon>
        <taxon>Couchioplanes</taxon>
    </lineage>
</organism>
<dbReference type="Proteomes" id="UP000182486">
    <property type="component" value="Unassembled WGS sequence"/>
</dbReference>
<protein>
    <submittedName>
        <fullName evidence="1">Uncharacterized protein</fullName>
    </submittedName>
</protein>
<name>A0A1K0GNS4_9ACTN</name>
<evidence type="ECO:0000313" key="2">
    <source>
        <dbReference type="Proteomes" id="UP000182486"/>
    </source>
</evidence>
<keyword evidence="2" id="KW-1185">Reference proteome</keyword>